<keyword evidence="4" id="KW-1185">Reference proteome</keyword>
<evidence type="ECO:0000256" key="1">
    <source>
        <dbReference type="SAM" id="Coils"/>
    </source>
</evidence>
<feature type="compositionally biased region" description="Polar residues" evidence="2">
    <location>
        <begin position="147"/>
        <end position="157"/>
    </location>
</feature>
<feature type="compositionally biased region" description="Pro residues" evidence="2">
    <location>
        <begin position="103"/>
        <end position="112"/>
    </location>
</feature>
<feature type="coiled-coil region" evidence="1">
    <location>
        <begin position="422"/>
        <end position="453"/>
    </location>
</feature>
<evidence type="ECO:0000313" key="4">
    <source>
        <dbReference type="Proteomes" id="UP000800036"/>
    </source>
</evidence>
<feature type="compositionally biased region" description="Polar residues" evidence="2">
    <location>
        <begin position="270"/>
        <end position="289"/>
    </location>
</feature>
<evidence type="ECO:0000256" key="2">
    <source>
        <dbReference type="SAM" id="MobiDB-lite"/>
    </source>
</evidence>
<protein>
    <submittedName>
        <fullName evidence="3">Uncharacterized protein</fullName>
    </submittedName>
</protein>
<feature type="compositionally biased region" description="Basic residues" evidence="2">
    <location>
        <begin position="233"/>
        <end position="242"/>
    </location>
</feature>
<keyword evidence="1" id="KW-0175">Coiled coil</keyword>
<feature type="region of interest" description="Disordered" evidence="2">
    <location>
        <begin position="94"/>
        <end position="369"/>
    </location>
</feature>
<feature type="compositionally biased region" description="Basic and acidic residues" evidence="2">
    <location>
        <begin position="290"/>
        <end position="303"/>
    </location>
</feature>
<gene>
    <name evidence="3" type="ORF">BU23DRAFT_641588</name>
</gene>
<evidence type="ECO:0000313" key="3">
    <source>
        <dbReference type="EMBL" id="KAF1973112.1"/>
    </source>
</evidence>
<feature type="compositionally biased region" description="Acidic residues" evidence="2">
    <location>
        <begin position="198"/>
        <end position="213"/>
    </location>
</feature>
<name>A0A6A5VAU2_9PLEO</name>
<dbReference type="EMBL" id="ML976683">
    <property type="protein sequence ID" value="KAF1973112.1"/>
    <property type="molecule type" value="Genomic_DNA"/>
</dbReference>
<dbReference type="OrthoDB" id="10685952at2759"/>
<accession>A0A6A5VAU2</accession>
<organism evidence="3 4">
    <name type="scientific">Bimuria novae-zelandiae CBS 107.79</name>
    <dbReference type="NCBI Taxonomy" id="1447943"/>
    <lineage>
        <taxon>Eukaryota</taxon>
        <taxon>Fungi</taxon>
        <taxon>Dikarya</taxon>
        <taxon>Ascomycota</taxon>
        <taxon>Pezizomycotina</taxon>
        <taxon>Dothideomycetes</taxon>
        <taxon>Pleosporomycetidae</taxon>
        <taxon>Pleosporales</taxon>
        <taxon>Massarineae</taxon>
        <taxon>Didymosphaeriaceae</taxon>
        <taxon>Bimuria</taxon>
    </lineage>
</organism>
<proteinExistence type="predicted"/>
<sequence>MLNTRAPRVCRSAASATSNTTPSKTPSSTASSKAVPSSTSNKRKRSIVPTSEPVQRNVKQKIEAITLDSDEELLRNVSKKEFDVKVTTKVEQEIDLADHAPLSPAPSGPPTPGGFDGNDDDLDSLLVSSESDNGTSIGTQSDKDTSVLVSTPASSVDNELANPNKGKKRKTSEDKTSSADQSSSAKKMKMSIPKSDPAPEEDPIFDLLFDDPEIYSNTEASTPPPPAAATPVHPRKKIRRAPKPANPFRTDIRMGVSGSTAAGTGLRALQRSTTQKPSSKASKPVSTSASEEKRPPEEVEALRRLNAKQAEAVAKKKPTAIIENLKEVKMPPGMHQGLIRADKSVKKDRQDGGNNKFKPKAAWRKDNEDLNPVHELINDAIGRRMQFGPSKTAGMTEGAKRLNKIKQGSFKEGRFMNMATAYKRTKEVNEEMARENEKKRAKVAEDMAELQARKRARLAEAGRAGRV</sequence>
<reference evidence="3" key="1">
    <citation type="journal article" date="2020" name="Stud. Mycol.">
        <title>101 Dothideomycetes genomes: a test case for predicting lifestyles and emergence of pathogens.</title>
        <authorList>
            <person name="Haridas S."/>
            <person name="Albert R."/>
            <person name="Binder M."/>
            <person name="Bloem J."/>
            <person name="Labutti K."/>
            <person name="Salamov A."/>
            <person name="Andreopoulos B."/>
            <person name="Baker S."/>
            <person name="Barry K."/>
            <person name="Bills G."/>
            <person name="Bluhm B."/>
            <person name="Cannon C."/>
            <person name="Castanera R."/>
            <person name="Culley D."/>
            <person name="Daum C."/>
            <person name="Ezra D."/>
            <person name="Gonzalez J."/>
            <person name="Henrissat B."/>
            <person name="Kuo A."/>
            <person name="Liang C."/>
            <person name="Lipzen A."/>
            <person name="Lutzoni F."/>
            <person name="Magnuson J."/>
            <person name="Mondo S."/>
            <person name="Nolan M."/>
            <person name="Ohm R."/>
            <person name="Pangilinan J."/>
            <person name="Park H.-J."/>
            <person name="Ramirez L."/>
            <person name="Alfaro M."/>
            <person name="Sun H."/>
            <person name="Tritt A."/>
            <person name="Yoshinaga Y."/>
            <person name="Zwiers L.-H."/>
            <person name="Turgeon B."/>
            <person name="Goodwin S."/>
            <person name="Spatafora J."/>
            <person name="Crous P."/>
            <person name="Grigoriev I."/>
        </authorList>
    </citation>
    <scope>NUCLEOTIDE SEQUENCE</scope>
    <source>
        <strain evidence="3">CBS 107.79</strain>
    </source>
</reference>
<feature type="compositionally biased region" description="Low complexity" evidence="2">
    <location>
        <begin position="12"/>
        <end position="40"/>
    </location>
</feature>
<feature type="compositionally biased region" description="Basic and acidic residues" evidence="2">
    <location>
        <begin position="340"/>
        <end position="351"/>
    </location>
</feature>
<dbReference type="Proteomes" id="UP000800036">
    <property type="component" value="Unassembled WGS sequence"/>
</dbReference>
<dbReference type="AlphaFoldDB" id="A0A6A5VAU2"/>
<feature type="region of interest" description="Disordered" evidence="2">
    <location>
        <begin position="1"/>
        <end position="57"/>
    </location>
</feature>